<protein>
    <submittedName>
        <fullName evidence="1">Uncharacterized protein</fullName>
    </submittedName>
</protein>
<reference evidence="1" key="1">
    <citation type="submission" date="2012-11" db="EMBL/GenBank/DDBJ databases">
        <title>Dependencies among metagenomic species, viruses, plasmids and units of genetic variation.</title>
        <authorList>
            <person name="Nielsen H.B."/>
            <person name="Almeida M."/>
            <person name="Juncker A.S."/>
            <person name="Rasmussen S."/>
            <person name="Li J."/>
            <person name="Sunagawa S."/>
            <person name="Plichta D."/>
            <person name="Gautier L."/>
            <person name="Le Chatelier E."/>
            <person name="Peletier E."/>
            <person name="Bonde I."/>
            <person name="Nielsen T."/>
            <person name="Manichanh C."/>
            <person name="Arumugam M."/>
            <person name="Batto J."/>
            <person name="Santos M.B.Q.D."/>
            <person name="Blom N."/>
            <person name="Borruel N."/>
            <person name="Burgdorf K.S."/>
            <person name="Boumezbeur F."/>
            <person name="Casellas F."/>
            <person name="Dore J."/>
            <person name="Guarner F."/>
            <person name="Hansen T."/>
            <person name="Hildebrand F."/>
            <person name="Kaas R.S."/>
            <person name="Kennedy S."/>
            <person name="Kristiansen K."/>
            <person name="Kultima J.R."/>
            <person name="Leonard P."/>
            <person name="Levenez F."/>
            <person name="Lund O."/>
            <person name="Moumen B."/>
            <person name="Le Paslier D."/>
            <person name="Pons N."/>
            <person name="Pedersen O."/>
            <person name="Prifti E."/>
            <person name="Qin J."/>
            <person name="Raes J."/>
            <person name="Tap J."/>
            <person name="Tims S."/>
            <person name="Ussery D.W."/>
            <person name="Yamada T."/>
            <person name="MetaHit consortium"/>
            <person name="Renault P."/>
            <person name="Sicheritz-Ponten T."/>
            <person name="Bork P."/>
            <person name="Wang J."/>
            <person name="Brunak S."/>
            <person name="Ehrlich S.D."/>
        </authorList>
    </citation>
    <scope>NUCLEOTIDE SEQUENCE [LARGE SCALE GENOMIC DNA]</scope>
</reference>
<comment type="caution">
    <text evidence="1">The sequence shown here is derived from an EMBL/GenBank/DDBJ whole genome shotgun (WGS) entry which is preliminary data.</text>
</comment>
<organism evidence="1 2">
    <name type="scientific">Agathobacter rectalis CAG:36</name>
    <dbReference type="NCBI Taxonomy" id="1263079"/>
    <lineage>
        <taxon>Bacteria</taxon>
        <taxon>Bacillati</taxon>
        <taxon>Bacillota</taxon>
        <taxon>Clostridia</taxon>
        <taxon>Lachnospirales</taxon>
        <taxon>Lachnospiraceae</taxon>
        <taxon>Agathobacter</taxon>
    </lineage>
</organism>
<proteinExistence type="predicted"/>
<sequence length="68" mass="7988">MSFVQLSGRSWDGTEVVERFIKIISNEIIMNEIVIKKVIKKLFISIDNMNINIYNYDINNLGKIREIL</sequence>
<dbReference type="EMBL" id="CBFV010000030">
    <property type="protein sequence ID" value="CDC71709.1"/>
    <property type="molecule type" value="Genomic_DNA"/>
</dbReference>
<gene>
    <name evidence="1" type="ORF">BN626_00608</name>
</gene>
<dbReference type="Proteomes" id="UP000018162">
    <property type="component" value="Unassembled WGS sequence"/>
</dbReference>
<dbReference type="AlphaFoldDB" id="R6TPG2"/>
<name>R6TPG2_9FIRM</name>
<accession>R6TPG2</accession>
<evidence type="ECO:0000313" key="2">
    <source>
        <dbReference type="Proteomes" id="UP000018162"/>
    </source>
</evidence>
<evidence type="ECO:0000313" key="1">
    <source>
        <dbReference type="EMBL" id="CDC71709.1"/>
    </source>
</evidence>